<protein>
    <submittedName>
        <fullName evidence="2">Alpha/beta fold hydrolase</fullName>
    </submittedName>
</protein>
<dbReference type="InterPro" id="IPR029058">
    <property type="entry name" value="AB_hydrolase_fold"/>
</dbReference>
<dbReference type="PANTHER" id="PTHR43433:SF4">
    <property type="entry name" value="NON-HEME CHLOROPEROXIDASE-RELATED"/>
    <property type="match status" value="1"/>
</dbReference>
<gene>
    <name evidence="2" type="ORF">SM116_17160</name>
</gene>
<dbReference type="Pfam" id="PF12697">
    <property type="entry name" value="Abhydrolase_6"/>
    <property type="match status" value="1"/>
</dbReference>
<dbReference type="InterPro" id="IPR000073">
    <property type="entry name" value="AB_hydrolase_1"/>
</dbReference>
<dbReference type="RefSeq" id="WP_320942181.1">
    <property type="nucleotide sequence ID" value="NZ_BAABEU010000001.1"/>
</dbReference>
<dbReference type="GO" id="GO:0016787">
    <property type="term" value="F:hydrolase activity"/>
    <property type="evidence" value="ECO:0007669"/>
    <property type="project" value="UniProtKB-KW"/>
</dbReference>
<accession>A0ABZ0SMR9</accession>
<organism evidence="2 3">
    <name type="scientific">Microbacterium rhizosphaerae</name>
    <dbReference type="NCBI Taxonomy" id="1678237"/>
    <lineage>
        <taxon>Bacteria</taxon>
        <taxon>Bacillati</taxon>
        <taxon>Actinomycetota</taxon>
        <taxon>Actinomycetes</taxon>
        <taxon>Micrococcales</taxon>
        <taxon>Microbacteriaceae</taxon>
        <taxon>Microbacterium</taxon>
    </lineage>
</organism>
<name>A0ABZ0SMR9_9MICO</name>
<sequence>MTPLVLLSGMNCTADLWTGCGFDDAVTPVLDVPAMDAQVERLLESLPDRFLLGGLSLGAIVAMAMILRAPERVAGLFLVSTNAKAPTAAQRAGWDDWLRQLDAGVSPVDLQGGLLPMLLSASAVRPDLVARTLAMGEETGAEVLHMQLRLQGTRVDLLPQLPAVTAPTLVVSGAQDAICPPSFHTEIADAIPGAELVTLDGGHLLPLEQPEAFGEVVGAWRSRLDR</sequence>
<dbReference type="Proteomes" id="UP001323798">
    <property type="component" value="Chromosome"/>
</dbReference>
<keyword evidence="2" id="KW-0378">Hydrolase</keyword>
<dbReference type="PRINTS" id="PR00111">
    <property type="entry name" value="ABHYDROLASE"/>
</dbReference>
<dbReference type="EMBL" id="CP139368">
    <property type="protein sequence ID" value="WPR89465.1"/>
    <property type="molecule type" value="Genomic_DNA"/>
</dbReference>
<keyword evidence="3" id="KW-1185">Reference proteome</keyword>
<dbReference type="InterPro" id="IPR050471">
    <property type="entry name" value="AB_hydrolase"/>
</dbReference>
<dbReference type="Gene3D" id="3.40.50.1820">
    <property type="entry name" value="alpha/beta hydrolase"/>
    <property type="match status" value="1"/>
</dbReference>
<dbReference type="PANTHER" id="PTHR43433">
    <property type="entry name" value="HYDROLASE, ALPHA/BETA FOLD FAMILY PROTEIN"/>
    <property type="match status" value="1"/>
</dbReference>
<evidence type="ECO:0000313" key="3">
    <source>
        <dbReference type="Proteomes" id="UP001323798"/>
    </source>
</evidence>
<proteinExistence type="predicted"/>
<evidence type="ECO:0000259" key="1">
    <source>
        <dbReference type="Pfam" id="PF12697"/>
    </source>
</evidence>
<feature type="domain" description="AB hydrolase-1" evidence="1">
    <location>
        <begin position="17"/>
        <end position="213"/>
    </location>
</feature>
<reference evidence="2 3" key="1">
    <citation type="submission" date="2023-11" db="EMBL/GenBank/DDBJ databases">
        <title>Genome sequence of Microbacterium rhizosphaerae KACC 19337.</title>
        <authorList>
            <person name="Choi H."/>
            <person name="Kim S."/>
            <person name="Kim Y."/>
            <person name="Kwon S.-W."/>
            <person name="Heo J."/>
        </authorList>
    </citation>
    <scope>NUCLEOTIDE SEQUENCE [LARGE SCALE GENOMIC DNA]</scope>
    <source>
        <strain evidence="2 3">KACC 19337</strain>
    </source>
</reference>
<dbReference type="SUPFAM" id="SSF53474">
    <property type="entry name" value="alpha/beta-Hydrolases"/>
    <property type="match status" value="1"/>
</dbReference>
<evidence type="ECO:0000313" key="2">
    <source>
        <dbReference type="EMBL" id="WPR89465.1"/>
    </source>
</evidence>